<evidence type="ECO:0000256" key="1">
    <source>
        <dbReference type="SAM" id="MobiDB-lite"/>
    </source>
</evidence>
<feature type="region of interest" description="Disordered" evidence="1">
    <location>
        <begin position="37"/>
        <end position="61"/>
    </location>
</feature>
<name>A0ABQ7BYR0_BRACR</name>
<sequence>MVAEELTRYEGLLAVKGDSGLKLFVVDDFINKSTRMKGEKIDGDGGHETATEDTRRRQSAVEEAEDLLVGDYDDDEGRRRRESPWRVMTMVAEELTRYEGLLAVKGDSGLKLFVVDDFINKSTRMKVHKFLLPNPNF</sequence>
<evidence type="ECO:0000313" key="3">
    <source>
        <dbReference type="Proteomes" id="UP000266723"/>
    </source>
</evidence>
<comment type="caution">
    <text evidence="2">The sequence shown here is derived from an EMBL/GenBank/DDBJ whole genome shotgun (WGS) entry which is preliminary data.</text>
</comment>
<dbReference type="EMBL" id="QGKV02000832">
    <property type="protein sequence ID" value="KAF3544531.1"/>
    <property type="molecule type" value="Genomic_DNA"/>
</dbReference>
<accession>A0ABQ7BYR0</accession>
<keyword evidence="3" id="KW-1185">Reference proteome</keyword>
<evidence type="ECO:0000313" key="2">
    <source>
        <dbReference type="EMBL" id="KAF3544531.1"/>
    </source>
</evidence>
<reference evidence="2 3" key="1">
    <citation type="journal article" date="2020" name="BMC Genomics">
        <title>Intraspecific diversification of the crop wild relative Brassica cretica Lam. using demographic model selection.</title>
        <authorList>
            <person name="Kioukis A."/>
            <person name="Michalopoulou V.A."/>
            <person name="Briers L."/>
            <person name="Pirintsos S."/>
            <person name="Studholme D.J."/>
            <person name="Pavlidis P."/>
            <person name="Sarris P.F."/>
        </authorList>
    </citation>
    <scope>NUCLEOTIDE SEQUENCE [LARGE SCALE GENOMIC DNA]</scope>
    <source>
        <strain evidence="3">cv. PFS-1207/04</strain>
    </source>
</reference>
<protein>
    <submittedName>
        <fullName evidence="2">Uncharacterized protein</fullName>
    </submittedName>
</protein>
<dbReference type="Proteomes" id="UP000266723">
    <property type="component" value="Unassembled WGS sequence"/>
</dbReference>
<organism evidence="2 3">
    <name type="scientific">Brassica cretica</name>
    <name type="common">Mustard</name>
    <dbReference type="NCBI Taxonomy" id="69181"/>
    <lineage>
        <taxon>Eukaryota</taxon>
        <taxon>Viridiplantae</taxon>
        <taxon>Streptophyta</taxon>
        <taxon>Embryophyta</taxon>
        <taxon>Tracheophyta</taxon>
        <taxon>Spermatophyta</taxon>
        <taxon>Magnoliopsida</taxon>
        <taxon>eudicotyledons</taxon>
        <taxon>Gunneridae</taxon>
        <taxon>Pentapetalae</taxon>
        <taxon>rosids</taxon>
        <taxon>malvids</taxon>
        <taxon>Brassicales</taxon>
        <taxon>Brassicaceae</taxon>
        <taxon>Brassiceae</taxon>
        <taxon>Brassica</taxon>
    </lineage>
</organism>
<feature type="compositionally biased region" description="Basic and acidic residues" evidence="1">
    <location>
        <begin position="37"/>
        <end position="60"/>
    </location>
</feature>
<gene>
    <name evidence="2" type="ORF">DY000_02002721</name>
</gene>
<proteinExistence type="predicted"/>